<gene>
    <name evidence="1" type="ORF">RHMOL_Rhmol08G0138500</name>
</gene>
<accession>A0ACC0MN38</accession>
<comment type="caution">
    <text evidence="1">The sequence shown here is derived from an EMBL/GenBank/DDBJ whole genome shotgun (WGS) entry which is preliminary data.</text>
</comment>
<name>A0ACC0MN38_RHOML</name>
<keyword evidence="2" id="KW-1185">Reference proteome</keyword>
<evidence type="ECO:0000313" key="2">
    <source>
        <dbReference type="Proteomes" id="UP001062846"/>
    </source>
</evidence>
<dbReference type="EMBL" id="CM046395">
    <property type="protein sequence ID" value="KAI8542448.1"/>
    <property type="molecule type" value="Genomic_DNA"/>
</dbReference>
<evidence type="ECO:0000313" key="1">
    <source>
        <dbReference type="EMBL" id="KAI8542448.1"/>
    </source>
</evidence>
<dbReference type="Proteomes" id="UP001062846">
    <property type="component" value="Chromosome 8"/>
</dbReference>
<reference evidence="1" key="1">
    <citation type="submission" date="2022-02" db="EMBL/GenBank/DDBJ databases">
        <title>Plant Genome Project.</title>
        <authorList>
            <person name="Zhang R.-G."/>
        </authorList>
    </citation>
    <scope>NUCLEOTIDE SEQUENCE</scope>
    <source>
        <strain evidence="1">AT1</strain>
    </source>
</reference>
<organism evidence="1 2">
    <name type="scientific">Rhododendron molle</name>
    <name type="common">Chinese azalea</name>
    <name type="synonym">Azalea mollis</name>
    <dbReference type="NCBI Taxonomy" id="49168"/>
    <lineage>
        <taxon>Eukaryota</taxon>
        <taxon>Viridiplantae</taxon>
        <taxon>Streptophyta</taxon>
        <taxon>Embryophyta</taxon>
        <taxon>Tracheophyta</taxon>
        <taxon>Spermatophyta</taxon>
        <taxon>Magnoliopsida</taxon>
        <taxon>eudicotyledons</taxon>
        <taxon>Gunneridae</taxon>
        <taxon>Pentapetalae</taxon>
        <taxon>asterids</taxon>
        <taxon>Ericales</taxon>
        <taxon>Ericaceae</taxon>
        <taxon>Ericoideae</taxon>
        <taxon>Rhodoreae</taxon>
        <taxon>Rhododendron</taxon>
    </lineage>
</organism>
<protein>
    <submittedName>
        <fullName evidence="1">Uncharacterized protein</fullName>
    </submittedName>
</protein>
<sequence>MTYIYQACSNSVSVSCSWGCVAEYTTGGTGTKLSHTYCNANQCADHLAHLGAKQNDELIIAVTTPISLREFLIKDSLLLRQTLD</sequence>
<proteinExistence type="predicted"/>